<dbReference type="InterPro" id="IPR011009">
    <property type="entry name" value="Kinase-like_dom_sf"/>
</dbReference>
<keyword evidence="2" id="KW-1185">Reference proteome</keyword>
<gene>
    <name evidence="1" type="ORF">P5G50_07380</name>
</gene>
<dbReference type="EMBL" id="JAROCF010000001">
    <property type="protein sequence ID" value="MDN4614270.1"/>
    <property type="molecule type" value="Genomic_DNA"/>
</dbReference>
<sequence length="278" mass="29583">MSTAIDDLLAPARERWHLAPDGDAFATATSVLQPVVWQGCKAFLKLATEDEERAGGRVLRWWRGRGAAPVLAAEGDALLLERATGERDLARLAASGPEGDDEATRILCRVGRRLHASDRPARPAGLADLPRWFRELPLHAAEAPEAHGGLYPRAAAEAAALLAHPSGDVVLHADLHHGNVLDFGERGWLAIDPKPVHGDPGFDVANILCNPGPEVALRPGRLERTAGVIAAETGMDERLVLRWALAWAGLSAAWSERSGGDATVAVGVGRRARALLDA</sequence>
<evidence type="ECO:0000313" key="1">
    <source>
        <dbReference type="EMBL" id="MDN4614270.1"/>
    </source>
</evidence>
<name>A0ABT8K9Y7_9MICO</name>
<accession>A0ABT8K9Y7</accession>
<evidence type="ECO:0000313" key="2">
    <source>
        <dbReference type="Proteomes" id="UP001174208"/>
    </source>
</evidence>
<proteinExistence type="predicted"/>
<dbReference type="RefSeq" id="WP_301211377.1">
    <property type="nucleotide sequence ID" value="NZ_JAROCF010000001.1"/>
</dbReference>
<comment type="caution">
    <text evidence="1">The sequence shown here is derived from an EMBL/GenBank/DDBJ whole genome shotgun (WGS) entry which is preliminary data.</text>
</comment>
<dbReference type="SUPFAM" id="SSF56112">
    <property type="entry name" value="Protein kinase-like (PK-like)"/>
    <property type="match status" value="1"/>
</dbReference>
<dbReference type="Pfam" id="PF04655">
    <property type="entry name" value="APH_6_hur"/>
    <property type="match status" value="1"/>
</dbReference>
<organism evidence="1 2">
    <name type="scientific">Leifsonia williamsii</name>
    <dbReference type="NCBI Taxonomy" id="3035919"/>
    <lineage>
        <taxon>Bacteria</taxon>
        <taxon>Bacillati</taxon>
        <taxon>Actinomycetota</taxon>
        <taxon>Actinomycetes</taxon>
        <taxon>Micrococcales</taxon>
        <taxon>Microbacteriaceae</taxon>
        <taxon>Leifsonia</taxon>
    </lineage>
</organism>
<dbReference type="InterPro" id="IPR006748">
    <property type="entry name" value="NH2Glyco/OHUrea_AB-resist_kin"/>
</dbReference>
<reference evidence="1" key="1">
    <citation type="submission" date="2023-06" db="EMBL/GenBank/DDBJ databases">
        <title>MT1 and MT2 Draft Genomes of Novel Species.</title>
        <authorList>
            <person name="Venkateswaran K."/>
        </authorList>
    </citation>
    <scope>NUCLEOTIDE SEQUENCE</scope>
    <source>
        <strain evidence="1">F6_8S_P_1B</strain>
    </source>
</reference>
<protein>
    <submittedName>
        <fullName evidence="1">Aminoglycoside phosphotransferase family protein</fullName>
    </submittedName>
</protein>
<dbReference type="Proteomes" id="UP001174208">
    <property type="component" value="Unassembled WGS sequence"/>
</dbReference>